<dbReference type="EMBL" id="GEGO01003324">
    <property type="protein sequence ID" value="JAR92080.1"/>
    <property type="molecule type" value="Transcribed_RNA"/>
</dbReference>
<evidence type="ECO:0000256" key="2">
    <source>
        <dbReference type="SAM" id="SignalP"/>
    </source>
</evidence>
<keyword evidence="1" id="KW-1133">Transmembrane helix</keyword>
<feature type="signal peptide" evidence="2">
    <location>
        <begin position="1"/>
        <end position="20"/>
    </location>
</feature>
<reference evidence="3" key="1">
    <citation type="journal article" date="2018" name="PLoS Negl. Trop. Dis.">
        <title>Sialome diversity of ticks revealed by RNAseq of single tick salivary glands.</title>
        <authorList>
            <person name="Perner J."/>
            <person name="Kropackova S."/>
            <person name="Kopacek P."/>
            <person name="Ribeiro J.M."/>
        </authorList>
    </citation>
    <scope>NUCLEOTIDE SEQUENCE</scope>
    <source>
        <strain evidence="3">Siblings of single egg batch collected in Ceske Budejovice</strain>
        <tissue evidence="3">Salivary glands</tissue>
    </source>
</reference>
<feature type="chain" id="PRO_5007542576" description="Secreted protein" evidence="2">
    <location>
        <begin position="21"/>
        <end position="559"/>
    </location>
</feature>
<feature type="transmembrane region" description="Helical" evidence="1">
    <location>
        <begin position="538"/>
        <end position="557"/>
    </location>
</feature>
<proteinExistence type="predicted"/>
<dbReference type="AlphaFoldDB" id="A0A147BMR1"/>
<sequence length="559" mass="60735">MARFSMCACLVALYCLRCRCFRISCSYNRRHSSRSRSSLPMASEVNMVRWRCDATLWQMMLVSCLLRSRLVLRRVVTPFRGVRGWQLDQVLGLRVRHAQDPSQPPVAQHHRVGGPRLHLLRHLGPIVLAVLPKPFKQKAVFLRGELAEHLVLSITHRVAFLALHAVASGKHLGHLPPVGLADVHGGQQHEILLGGPPAQAAVRGNAALVAVDQLLHAPVAHKVRNLCPRDGVPVGAGLHEPHEQVVLLPGEGAVPVAVHQVAPVAPGTLEGAAPAAQLQGHLVPAALLPLGRDLAQAVVLSACPGSPVQLVVVQVLPVHLAGEGRPHAAHVDHRDAQPVHGARRDVQQLAELERLRLLDLAVDDADPLRQLLLGDLLGDHVVASFVGGQQPLRHGLFSVHQRFDELLQQAVPDPAHEHPDLLGRPADRDVQVRILFPVLALGHFVLVGRRAHAVDVPEVRVVEHESVVPVLTVRRHGRPVHAFGELLGQLALQLTVVFQRDRQLPDGFGEDLAIRAVQFQAALEVVGHFDEAGAGERLVIVVVVVTVVLFFVAAAFVHF</sequence>
<keyword evidence="1" id="KW-0472">Membrane</keyword>
<evidence type="ECO:0000256" key="1">
    <source>
        <dbReference type="SAM" id="Phobius"/>
    </source>
</evidence>
<evidence type="ECO:0008006" key="4">
    <source>
        <dbReference type="Google" id="ProtNLM"/>
    </source>
</evidence>
<evidence type="ECO:0000313" key="3">
    <source>
        <dbReference type="EMBL" id="JAR92080.1"/>
    </source>
</evidence>
<keyword evidence="1" id="KW-0812">Transmembrane</keyword>
<keyword evidence="2" id="KW-0732">Signal</keyword>
<accession>A0A147BMR1</accession>
<protein>
    <recommendedName>
        <fullName evidence="4">Secreted protein</fullName>
    </recommendedName>
</protein>
<organism evidence="3">
    <name type="scientific">Ixodes ricinus</name>
    <name type="common">Common tick</name>
    <name type="synonym">Acarus ricinus</name>
    <dbReference type="NCBI Taxonomy" id="34613"/>
    <lineage>
        <taxon>Eukaryota</taxon>
        <taxon>Metazoa</taxon>
        <taxon>Ecdysozoa</taxon>
        <taxon>Arthropoda</taxon>
        <taxon>Chelicerata</taxon>
        <taxon>Arachnida</taxon>
        <taxon>Acari</taxon>
        <taxon>Parasitiformes</taxon>
        <taxon>Ixodida</taxon>
        <taxon>Ixodoidea</taxon>
        <taxon>Ixodidae</taxon>
        <taxon>Ixodinae</taxon>
        <taxon>Ixodes</taxon>
    </lineage>
</organism>
<name>A0A147BMR1_IXORI</name>